<dbReference type="NCBIfam" id="TIGR00158">
    <property type="entry name" value="L9"/>
    <property type="match status" value="1"/>
</dbReference>
<evidence type="ECO:0000256" key="7">
    <source>
        <dbReference type="HAMAP-Rule" id="MF_00503"/>
    </source>
</evidence>
<dbReference type="GO" id="GO:1990904">
    <property type="term" value="C:ribonucleoprotein complex"/>
    <property type="evidence" value="ECO:0007669"/>
    <property type="project" value="UniProtKB-KW"/>
</dbReference>
<comment type="function">
    <text evidence="7">Binds to the 23S rRNA.</text>
</comment>
<reference evidence="9 10" key="1">
    <citation type="submission" date="2017-11" db="EMBL/GenBank/DDBJ databases">
        <title>Genome-resolved metagenomics identifies genetic mobility, metabolic interactions, and unexpected diversity in perchlorate-reducing communities.</title>
        <authorList>
            <person name="Barnum T.P."/>
            <person name="Figueroa I.A."/>
            <person name="Carlstrom C.I."/>
            <person name="Lucas L.N."/>
            <person name="Engelbrektson A.L."/>
            <person name="Coates J.D."/>
        </authorList>
    </citation>
    <scope>NUCLEOTIDE SEQUENCE [LARGE SCALE GENOMIC DNA]</scope>
    <source>
        <strain evidence="9">BM706</strain>
    </source>
</reference>
<dbReference type="InterPro" id="IPR036935">
    <property type="entry name" value="Ribosomal_bL9_N_sf"/>
</dbReference>
<dbReference type="Pfam" id="PF01281">
    <property type="entry name" value="Ribosomal_L9_N"/>
    <property type="match status" value="1"/>
</dbReference>
<keyword evidence="2 7" id="KW-0699">rRNA-binding</keyword>
<dbReference type="GO" id="GO:0006412">
    <property type="term" value="P:translation"/>
    <property type="evidence" value="ECO:0007669"/>
    <property type="project" value="UniProtKB-UniRule"/>
</dbReference>
<name>A0A2N5ZEX0_MUIH1</name>
<dbReference type="SUPFAM" id="SSF55653">
    <property type="entry name" value="Ribosomal protein L9 C-domain"/>
    <property type="match status" value="1"/>
</dbReference>
<evidence type="ECO:0000256" key="4">
    <source>
        <dbReference type="ARBA" id="ARBA00022980"/>
    </source>
</evidence>
<keyword evidence="3 7" id="KW-0694">RNA-binding</keyword>
<keyword evidence="5 7" id="KW-0687">Ribonucleoprotein</keyword>
<dbReference type="InterPro" id="IPR020070">
    <property type="entry name" value="Ribosomal_bL9_N"/>
</dbReference>
<sequence length="150" mass="16871">MEVILIKDCKDAGKAGEKKVVSDGYAKNFLIPKGFALPATKSNLAKWKQSKANEKAKHDKEIELAKKHKEELEKKTLTIKTKTGETGKLYGAITNKNISEEIKKSFRFTLDKKKIVLEHPIKEVGNYVVKAKLFEGINANIKVNIESNEE</sequence>
<dbReference type="HAMAP" id="MF_00503">
    <property type="entry name" value="Ribosomal_bL9"/>
    <property type="match status" value="1"/>
</dbReference>
<evidence type="ECO:0000256" key="5">
    <source>
        <dbReference type="ARBA" id="ARBA00023274"/>
    </source>
</evidence>
<comment type="caution">
    <text evidence="9">The sequence shown here is derived from an EMBL/GenBank/DDBJ whole genome shotgun (WGS) entry which is preliminary data.</text>
</comment>
<gene>
    <name evidence="7" type="primary">rplI</name>
    <name evidence="9" type="ORF">C0601_08165</name>
</gene>
<feature type="domain" description="Ribosomal protein L9" evidence="8">
    <location>
        <begin position="13"/>
        <end position="40"/>
    </location>
</feature>
<dbReference type="Proteomes" id="UP000234857">
    <property type="component" value="Unassembled WGS sequence"/>
</dbReference>
<dbReference type="InterPro" id="IPR009027">
    <property type="entry name" value="Ribosomal_bL9/RNase_H1_N"/>
</dbReference>
<evidence type="ECO:0000256" key="2">
    <source>
        <dbReference type="ARBA" id="ARBA00022730"/>
    </source>
</evidence>
<evidence type="ECO:0000256" key="1">
    <source>
        <dbReference type="ARBA" id="ARBA00010605"/>
    </source>
</evidence>
<evidence type="ECO:0000256" key="3">
    <source>
        <dbReference type="ARBA" id="ARBA00022884"/>
    </source>
</evidence>
<dbReference type="GO" id="GO:0019843">
    <property type="term" value="F:rRNA binding"/>
    <property type="evidence" value="ECO:0007669"/>
    <property type="project" value="UniProtKB-UniRule"/>
</dbReference>
<dbReference type="SUPFAM" id="SSF55658">
    <property type="entry name" value="L9 N-domain-like"/>
    <property type="match status" value="1"/>
</dbReference>
<dbReference type="Pfam" id="PF03948">
    <property type="entry name" value="Ribosomal_L9_C"/>
    <property type="match status" value="1"/>
</dbReference>
<evidence type="ECO:0000256" key="6">
    <source>
        <dbReference type="ARBA" id="ARBA00035292"/>
    </source>
</evidence>
<evidence type="ECO:0000313" key="10">
    <source>
        <dbReference type="Proteomes" id="UP000234857"/>
    </source>
</evidence>
<dbReference type="InterPro" id="IPR000244">
    <property type="entry name" value="Ribosomal_bL9"/>
</dbReference>
<evidence type="ECO:0000313" key="9">
    <source>
        <dbReference type="EMBL" id="PLX17191.1"/>
    </source>
</evidence>
<evidence type="ECO:0000259" key="8">
    <source>
        <dbReference type="PROSITE" id="PS00651"/>
    </source>
</evidence>
<dbReference type="AlphaFoldDB" id="A0A2N5ZEX0"/>
<dbReference type="PANTHER" id="PTHR21368">
    <property type="entry name" value="50S RIBOSOMAL PROTEIN L9"/>
    <property type="match status" value="1"/>
</dbReference>
<dbReference type="InterPro" id="IPR020594">
    <property type="entry name" value="Ribosomal_bL9_bac/chp"/>
</dbReference>
<organism evidence="9 10">
    <name type="scientific">Muiribacterium halophilum</name>
    <dbReference type="NCBI Taxonomy" id="2053465"/>
    <lineage>
        <taxon>Bacteria</taxon>
        <taxon>Candidatus Muiribacteriota</taxon>
        <taxon>Candidatus Muiribacteriia</taxon>
        <taxon>Candidatus Muiribacteriales</taxon>
        <taxon>Candidatus Muiribacteriaceae</taxon>
        <taxon>Candidatus Muiribacterium</taxon>
    </lineage>
</organism>
<protein>
    <recommendedName>
        <fullName evidence="6 7">Large ribosomal subunit protein bL9</fullName>
    </recommendedName>
</protein>
<accession>A0A2N5ZEX0</accession>
<dbReference type="InterPro" id="IPR020069">
    <property type="entry name" value="Ribosomal_bL9_C"/>
</dbReference>
<dbReference type="EMBL" id="PKTG01000094">
    <property type="protein sequence ID" value="PLX17191.1"/>
    <property type="molecule type" value="Genomic_DNA"/>
</dbReference>
<dbReference type="Gene3D" id="3.10.430.100">
    <property type="entry name" value="Ribosomal protein L9, C-terminal domain"/>
    <property type="match status" value="1"/>
</dbReference>
<keyword evidence="4 7" id="KW-0689">Ribosomal protein</keyword>
<dbReference type="InterPro" id="IPR036791">
    <property type="entry name" value="Ribosomal_bL9_C_sf"/>
</dbReference>
<dbReference type="PROSITE" id="PS00651">
    <property type="entry name" value="RIBOSOMAL_L9"/>
    <property type="match status" value="1"/>
</dbReference>
<dbReference type="Gene3D" id="3.40.5.10">
    <property type="entry name" value="Ribosomal protein L9, N-terminal domain"/>
    <property type="match status" value="1"/>
</dbReference>
<dbReference type="GO" id="GO:0003735">
    <property type="term" value="F:structural constituent of ribosome"/>
    <property type="evidence" value="ECO:0007669"/>
    <property type="project" value="InterPro"/>
</dbReference>
<proteinExistence type="inferred from homology"/>
<dbReference type="GO" id="GO:0005840">
    <property type="term" value="C:ribosome"/>
    <property type="evidence" value="ECO:0007669"/>
    <property type="project" value="UniProtKB-KW"/>
</dbReference>
<comment type="similarity">
    <text evidence="1 7">Belongs to the bacterial ribosomal protein bL9 family.</text>
</comment>